<dbReference type="InterPro" id="IPR017452">
    <property type="entry name" value="GPCR_Rhodpsn_7TM"/>
</dbReference>
<dbReference type="InterPro" id="IPR053219">
    <property type="entry name" value="GPCR_Dmsr-1"/>
</dbReference>
<reference evidence="7 8" key="1">
    <citation type="journal article" date="2021" name="Elife">
        <title>Chloroplast acquisition without the gene transfer in kleptoplastic sea slugs, Plakobranchus ocellatus.</title>
        <authorList>
            <person name="Maeda T."/>
            <person name="Takahashi S."/>
            <person name="Yoshida T."/>
            <person name="Shimamura S."/>
            <person name="Takaki Y."/>
            <person name="Nagai Y."/>
            <person name="Toyoda A."/>
            <person name="Suzuki Y."/>
            <person name="Arimoto A."/>
            <person name="Ishii H."/>
            <person name="Satoh N."/>
            <person name="Nishiyama T."/>
            <person name="Hasebe M."/>
            <person name="Maruyama T."/>
            <person name="Minagawa J."/>
            <person name="Obokata J."/>
            <person name="Shigenobu S."/>
        </authorList>
    </citation>
    <scope>NUCLEOTIDE SEQUENCE [LARGE SCALE GENOMIC DNA]</scope>
</reference>
<dbReference type="PROSITE" id="PS50262">
    <property type="entry name" value="G_PROTEIN_RECEP_F1_2"/>
    <property type="match status" value="1"/>
</dbReference>
<dbReference type="PRINTS" id="PR00237">
    <property type="entry name" value="GPCRRHODOPSN"/>
</dbReference>
<feature type="transmembrane region" description="Helical" evidence="5">
    <location>
        <begin position="50"/>
        <end position="69"/>
    </location>
</feature>
<dbReference type="Proteomes" id="UP000735302">
    <property type="component" value="Unassembled WGS sequence"/>
</dbReference>
<protein>
    <submittedName>
        <fullName evidence="7">FMRFamide receptor</fullName>
    </submittedName>
</protein>
<proteinExistence type="predicted"/>
<dbReference type="GO" id="GO:0008528">
    <property type="term" value="F:G protein-coupled peptide receptor activity"/>
    <property type="evidence" value="ECO:0007669"/>
    <property type="project" value="InterPro"/>
</dbReference>
<feature type="transmembrane region" description="Helical" evidence="5">
    <location>
        <begin position="16"/>
        <end position="38"/>
    </location>
</feature>
<dbReference type="Pfam" id="PF10324">
    <property type="entry name" value="7TM_GPCR_Srw"/>
    <property type="match status" value="1"/>
</dbReference>
<evidence type="ECO:0000256" key="4">
    <source>
        <dbReference type="ARBA" id="ARBA00023136"/>
    </source>
</evidence>
<feature type="domain" description="G-protein coupled receptors family 1 profile" evidence="6">
    <location>
        <begin position="31"/>
        <end position="300"/>
    </location>
</feature>
<feature type="transmembrane region" description="Helical" evidence="5">
    <location>
        <begin position="89"/>
        <end position="114"/>
    </location>
</feature>
<keyword evidence="7" id="KW-0675">Receptor</keyword>
<name>A0AAV4BW71_9GAST</name>
<dbReference type="AlphaFoldDB" id="A0AAV4BW71"/>
<feature type="transmembrane region" description="Helical" evidence="5">
    <location>
        <begin position="287"/>
        <end position="307"/>
    </location>
</feature>
<comment type="subcellular location">
    <subcellularLocation>
        <location evidence="1">Membrane</location>
    </subcellularLocation>
</comment>
<organism evidence="7 8">
    <name type="scientific">Plakobranchus ocellatus</name>
    <dbReference type="NCBI Taxonomy" id="259542"/>
    <lineage>
        <taxon>Eukaryota</taxon>
        <taxon>Metazoa</taxon>
        <taxon>Spiralia</taxon>
        <taxon>Lophotrochozoa</taxon>
        <taxon>Mollusca</taxon>
        <taxon>Gastropoda</taxon>
        <taxon>Heterobranchia</taxon>
        <taxon>Euthyneura</taxon>
        <taxon>Panpulmonata</taxon>
        <taxon>Sacoglossa</taxon>
        <taxon>Placobranchoidea</taxon>
        <taxon>Plakobranchidae</taxon>
        <taxon>Plakobranchus</taxon>
    </lineage>
</organism>
<evidence type="ECO:0000313" key="7">
    <source>
        <dbReference type="EMBL" id="GFO22664.1"/>
    </source>
</evidence>
<evidence type="ECO:0000256" key="5">
    <source>
        <dbReference type="SAM" id="Phobius"/>
    </source>
</evidence>
<keyword evidence="4 5" id="KW-0472">Membrane</keyword>
<dbReference type="EMBL" id="BLXT01005442">
    <property type="protein sequence ID" value="GFO22664.1"/>
    <property type="molecule type" value="Genomic_DNA"/>
</dbReference>
<dbReference type="InterPro" id="IPR019427">
    <property type="entry name" value="7TM_GPCR_serpentine_rcpt_Srw"/>
</dbReference>
<dbReference type="InterPro" id="IPR000276">
    <property type="entry name" value="GPCR_Rhodpsn"/>
</dbReference>
<evidence type="ECO:0000256" key="1">
    <source>
        <dbReference type="ARBA" id="ARBA00004370"/>
    </source>
</evidence>
<feature type="transmembrane region" description="Helical" evidence="5">
    <location>
        <begin position="134"/>
        <end position="154"/>
    </location>
</feature>
<dbReference type="GO" id="GO:0005886">
    <property type="term" value="C:plasma membrane"/>
    <property type="evidence" value="ECO:0007669"/>
    <property type="project" value="TreeGrafter"/>
</dbReference>
<keyword evidence="3 5" id="KW-1133">Transmembrane helix</keyword>
<dbReference type="PANTHER" id="PTHR46273:SF4">
    <property type="entry name" value="AT19640P"/>
    <property type="match status" value="1"/>
</dbReference>
<evidence type="ECO:0000256" key="3">
    <source>
        <dbReference type="ARBA" id="ARBA00022989"/>
    </source>
</evidence>
<dbReference type="Gene3D" id="1.20.1070.10">
    <property type="entry name" value="Rhodopsin 7-helix transmembrane proteins"/>
    <property type="match status" value="1"/>
</dbReference>
<evidence type="ECO:0000259" key="6">
    <source>
        <dbReference type="PROSITE" id="PS50262"/>
    </source>
</evidence>
<sequence length="326" mass="36532">MVSPQVYRFSLAYRPIFEVACPVLCVVGIISNCLNILIFSKKKMKSPINVLLCWLAAADGLTMISVLTHNIQYRRLNKYYGGSLSTIQIVLVCVNSSVLFHSIAMWLAVALALFRSLIVFFPFRAGRLCTVKKVHITSVTISILMSAVAIPNMYVNTIQSYSFTIDNTTMNWYFINLRSDSLFNLNIVLHSVACKLLPCVLLLVLNGVLIQGMRQAKRRHLQLTGGTSNQSAHSNRTDNKSGSTGMLVAVVTLSIITETPQAVMMFWSRFDQEVKTLYTLQGDPFVTLTIINSSINFLLYCTMSSTFRKAVINIMRSSVNPRLWFA</sequence>
<evidence type="ECO:0000256" key="2">
    <source>
        <dbReference type="ARBA" id="ARBA00022692"/>
    </source>
</evidence>
<feature type="transmembrane region" description="Helical" evidence="5">
    <location>
        <begin position="187"/>
        <end position="210"/>
    </location>
</feature>
<keyword evidence="8" id="KW-1185">Reference proteome</keyword>
<dbReference type="SMART" id="SM01381">
    <property type="entry name" value="7TM_GPCR_Srsx"/>
    <property type="match status" value="1"/>
</dbReference>
<dbReference type="SUPFAM" id="SSF81321">
    <property type="entry name" value="Family A G protein-coupled receptor-like"/>
    <property type="match status" value="1"/>
</dbReference>
<gene>
    <name evidence="7" type="ORF">PoB_004916900</name>
</gene>
<dbReference type="CDD" id="cd14978">
    <property type="entry name" value="7tmA_FMRFamide_R-like"/>
    <property type="match status" value="1"/>
</dbReference>
<dbReference type="PANTHER" id="PTHR46273">
    <property type="entry name" value="MYOSUPPRESSIN RECEPTOR 1, ISOFORM B-RELATED"/>
    <property type="match status" value="1"/>
</dbReference>
<accession>A0AAV4BW71</accession>
<keyword evidence="2 5" id="KW-0812">Transmembrane</keyword>
<comment type="caution">
    <text evidence="7">The sequence shown here is derived from an EMBL/GenBank/DDBJ whole genome shotgun (WGS) entry which is preliminary data.</text>
</comment>
<evidence type="ECO:0000313" key="8">
    <source>
        <dbReference type="Proteomes" id="UP000735302"/>
    </source>
</evidence>
<feature type="transmembrane region" description="Helical" evidence="5">
    <location>
        <begin position="246"/>
        <end position="267"/>
    </location>
</feature>